<keyword evidence="4" id="KW-0963">Cytoplasm</keyword>
<dbReference type="PRINTS" id="PR00205">
    <property type="entry name" value="CADHERIN"/>
</dbReference>
<dbReference type="GO" id="GO:0005912">
    <property type="term" value="C:adherens junction"/>
    <property type="evidence" value="ECO:0007669"/>
    <property type="project" value="TreeGrafter"/>
</dbReference>
<dbReference type="InterPro" id="IPR027397">
    <property type="entry name" value="Catenin-bd_sf"/>
</dbReference>
<dbReference type="InterPro" id="IPR002126">
    <property type="entry name" value="Cadherin-like_dom"/>
</dbReference>
<comment type="function">
    <text evidence="16">Cadherins are calcium-dependent cell adhesion proteins.</text>
</comment>
<evidence type="ECO:0000256" key="18">
    <source>
        <dbReference type="SAM" id="SignalP"/>
    </source>
</evidence>
<dbReference type="PANTHER" id="PTHR24027:SF78">
    <property type="entry name" value="CADHERIN-LIKE PROTEIN 26"/>
    <property type="match status" value="1"/>
</dbReference>
<keyword evidence="11 17" id="KW-1133">Transmembrane helix</keyword>
<sequence>MRSCILLLLTLSVTMALEHSEESQSAKRGKRELLRRAKRRWVLSTIELTEEDKGPFPKNATQLFNDREVDYELVYHISGMGVDLPPKDIFSIDSLTGMVQVLKSIDREKFETFHIKFDVQDKRTGKLVDTQLAFDVDIIDINDKPPVFASPLIKVNIKENLNEEIGDLPVSLKASDEDQKDTDNSKITMTVLSQEPLSPKIGIKTVEGAELSQLTFTGCFDYDKAKEYKVLVLAKDHGTPPLSAICIVMLSVEDANNHLPVFTQSEYKAKVMEMSENIAVLKLAVTDKDTPNTAAWRAKYTIVKGNEDENYKIETDPKTNEGILTVIKAKDYEMTTKTNLEIKVENEEPLFVCRANGGSGVVPAPQTVNVAVTVLNVNDEPVFSKKKAVVYVREEDDPGEVLYKPKVTDVDSINIRYEIAQDAAKWVTIDSKTGVVKSVQKMDRESLHVNNSIYTVVIHAIDDGDPPGTGTGTLLVHLTDQNDNLPYLLTKNPYICGNRDKGVDIEAEDKDVAPFGAPFTFSLQGEDKARWKLDPDTGEKATLTSIKPLPFGNYTVLLTIQDQQGKSAKEELYLTLCDCGQGTVCKGPKEKSTALGGSAIATLFAGILMLLLLLCLCLFCACGKGKHEPMHLQDEGNQTLIKYNEEGGSSACKAEPPLLMTPTSSFVATDGVKLASMPLTQMSPGFQYSEANGTLRSQGMGMAPSGFQQSETTGTLRSQSMGMGTFNSNMSMRAQWNTRMNSNRSKYSRSQSLRSQMNISELIERRLYVQKEDELDFPGYQPDVYTYEGTGSRCPSLDKLSLSSCGEDLDFLQHLGPKFNTLDGICRQAIKEKDLKL</sequence>
<evidence type="ECO:0000259" key="19">
    <source>
        <dbReference type="PROSITE" id="PS50268"/>
    </source>
</evidence>
<dbReference type="InterPro" id="IPR015919">
    <property type="entry name" value="Cadherin-like_sf"/>
</dbReference>
<keyword evidence="7 18" id="KW-0732">Signal</keyword>
<evidence type="ECO:0000256" key="16">
    <source>
        <dbReference type="RuleBase" id="RU004357"/>
    </source>
</evidence>
<evidence type="ECO:0000256" key="1">
    <source>
        <dbReference type="ARBA" id="ARBA00004251"/>
    </source>
</evidence>
<dbReference type="Pfam" id="PF01049">
    <property type="entry name" value="CADH_Y-type_LIR"/>
    <property type="match status" value="1"/>
</dbReference>
<dbReference type="GO" id="GO:0008013">
    <property type="term" value="F:beta-catenin binding"/>
    <property type="evidence" value="ECO:0007669"/>
    <property type="project" value="TreeGrafter"/>
</dbReference>
<dbReference type="PROSITE" id="PS50268">
    <property type="entry name" value="CADHERIN_2"/>
    <property type="match status" value="5"/>
</dbReference>
<comment type="caution">
    <text evidence="20">The sequence shown here is derived from an EMBL/GenBank/DDBJ whole genome shotgun (WGS) entry which is preliminary data.</text>
</comment>
<dbReference type="PANTHER" id="PTHR24027">
    <property type="entry name" value="CADHERIN-23"/>
    <property type="match status" value="1"/>
</dbReference>
<organism evidence="20 21">
    <name type="scientific">Aldrovandia affinis</name>
    <dbReference type="NCBI Taxonomy" id="143900"/>
    <lineage>
        <taxon>Eukaryota</taxon>
        <taxon>Metazoa</taxon>
        <taxon>Chordata</taxon>
        <taxon>Craniata</taxon>
        <taxon>Vertebrata</taxon>
        <taxon>Euteleostomi</taxon>
        <taxon>Actinopterygii</taxon>
        <taxon>Neopterygii</taxon>
        <taxon>Teleostei</taxon>
        <taxon>Notacanthiformes</taxon>
        <taxon>Halosauridae</taxon>
        <taxon>Aldrovandia</taxon>
    </lineage>
</organism>
<comment type="subcellular location">
    <subcellularLocation>
        <location evidence="1 15">Cell membrane</location>
        <topology evidence="1 15">Single-pass type I membrane protein</topology>
    </subcellularLocation>
    <subcellularLocation>
        <location evidence="2">Cytoplasm</location>
    </subcellularLocation>
</comment>
<keyword evidence="3" id="KW-1003">Cell membrane</keyword>
<dbReference type="SMART" id="SM00112">
    <property type="entry name" value="CA"/>
    <property type="match status" value="5"/>
</dbReference>
<evidence type="ECO:0000256" key="17">
    <source>
        <dbReference type="SAM" id="Phobius"/>
    </source>
</evidence>
<dbReference type="GO" id="GO:0016477">
    <property type="term" value="P:cell migration"/>
    <property type="evidence" value="ECO:0007669"/>
    <property type="project" value="TreeGrafter"/>
</dbReference>
<dbReference type="FunFam" id="2.60.40.60:FF:000095">
    <property type="entry name" value="Cadherin 13"/>
    <property type="match status" value="1"/>
</dbReference>
<dbReference type="InterPro" id="IPR020894">
    <property type="entry name" value="Cadherin_CS"/>
</dbReference>
<evidence type="ECO:0000313" key="21">
    <source>
        <dbReference type="Proteomes" id="UP001221898"/>
    </source>
</evidence>
<dbReference type="Pfam" id="PF00028">
    <property type="entry name" value="Cadherin"/>
    <property type="match status" value="4"/>
</dbReference>
<feature type="domain" description="Cadherin" evidence="19">
    <location>
        <begin position="42"/>
        <end position="148"/>
    </location>
</feature>
<keyword evidence="5 15" id="KW-0812">Transmembrane</keyword>
<name>A0AAD7SUG5_9TELE</name>
<dbReference type="GO" id="GO:0007156">
    <property type="term" value="P:homophilic cell adhesion via plasma membrane adhesion molecules"/>
    <property type="evidence" value="ECO:0007669"/>
    <property type="project" value="InterPro"/>
</dbReference>
<evidence type="ECO:0000256" key="8">
    <source>
        <dbReference type="ARBA" id="ARBA00022737"/>
    </source>
</evidence>
<dbReference type="InterPro" id="IPR000233">
    <property type="entry name" value="Cadherin_Y-type_LIR"/>
</dbReference>
<dbReference type="GO" id="GO:0016339">
    <property type="term" value="P:calcium-dependent cell-cell adhesion via plasma membrane cell adhesion molecules"/>
    <property type="evidence" value="ECO:0007669"/>
    <property type="project" value="TreeGrafter"/>
</dbReference>
<keyword evidence="12 17" id="KW-0472">Membrane</keyword>
<accession>A0AAD7SUG5</accession>
<feature type="domain" description="Cadherin" evidence="19">
    <location>
        <begin position="505"/>
        <end position="590"/>
    </location>
</feature>
<protein>
    <recommendedName>
        <fullName evidence="19">Cadherin domain-containing protein</fullName>
    </recommendedName>
</protein>
<keyword evidence="8" id="KW-0677">Repeat</keyword>
<dbReference type="GO" id="GO:0045296">
    <property type="term" value="F:cadherin binding"/>
    <property type="evidence" value="ECO:0007669"/>
    <property type="project" value="TreeGrafter"/>
</dbReference>
<dbReference type="PROSITE" id="PS00232">
    <property type="entry name" value="CADHERIN_1"/>
    <property type="match status" value="1"/>
</dbReference>
<evidence type="ECO:0000256" key="15">
    <source>
        <dbReference type="RuleBase" id="RU003318"/>
    </source>
</evidence>
<feature type="domain" description="Cadherin" evidence="19">
    <location>
        <begin position="263"/>
        <end position="383"/>
    </location>
</feature>
<dbReference type="GO" id="GO:0034332">
    <property type="term" value="P:adherens junction organization"/>
    <property type="evidence" value="ECO:0007669"/>
    <property type="project" value="TreeGrafter"/>
</dbReference>
<feature type="transmembrane region" description="Helical" evidence="17">
    <location>
        <begin position="599"/>
        <end position="622"/>
    </location>
</feature>
<keyword evidence="13" id="KW-0325">Glycoprotein</keyword>
<evidence type="ECO:0000256" key="2">
    <source>
        <dbReference type="ARBA" id="ARBA00004496"/>
    </source>
</evidence>
<dbReference type="SUPFAM" id="SSF49313">
    <property type="entry name" value="Cadherin-like"/>
    <property type="match status" value="5"/>
</dbReference>
<keyword evidence="9 14" id="KW-0106">Calcium</keyword>
<evidence type="ECO:0000256" key="3">
    <source>
        <dbReference type="ARBA" id="ARBA00022475"/>
    </source>
</evidence>
<dbReference type="CDD" id="cd11304">
    <property type="entry name" value="Cadherin_repeat"/>
    <property type="match status" value="4"/>
</dbReference>
<dbReference type="GO" id="GO:0000902">
    <property type="term" value="P:cell morphogenesis"/>
    <property type="evidence" value="ECO:0007669"/>
    <property type="project" value="TreeGrafter"/>
</dbReference>
<dbReference type="Proteomes" id="UP001221898">
    <property type="component" value="Unassembled WGS sequence"/>
</dbReference>
<dbReference type="GO" id="GO:0016342">
    <property type="term" value="C:catenin complex"/>
    <property type="evidence" value="ECO:0007669"/>
    <property type="project" value="TreeGrafter"/>
</dbReference>
<feature type="domain" description="Cadherin" evidence="19">
    <location>
        <begin position="384"/>
        <end position="488"/>
    </location>
</feature>
<evidence type="ECO:0000313" key="20">
    <source>
        <dbReference type="EMBL" id="KAJ8409010.1"/>
    </source>
</evidence>
<feature type="chain" id="PRO_5041989261" description="Cadherin domain-containing protein" evidence="18">
    <location>
        <begin position="17"/>
        <end position="837"/>
    </location>
</feature>
<evidence type="ECO:0000256" key="7">
    <source>
        <dbReference type="ARBA" id="ARBA00022729"/>
    </source>
</evidence>
<dbReference type="AlphaFoldDB" id="A0AAD7SUG5"/>
<keyword evidence="21" id="KW-1185">Reference proteome</keyword>
<feature type="signal peptide" evidence="18">
    <location>
        <begin position="1"/>
        <end position="16"/>
    </location>
</feature>
<dbReference type="EMBL" id="JAINUG010000032">
    <property type="protein sequence ID" value="KAJ8409010.1"/>
    <property type="molecule type" value="Genomic_DNA"/>
</dbReference>
<keyword evidence="10 15" id="KW-0130">Cell adhesion</keyword>
<evidence type="ECO:0000256" key="10">
    <source>
        <dbReference type="ARBA" id="ARBA00022889"/>
    </source>
</evidence>
<evidence type="ECO:0000256" key="12">
    <source>
        <dbReference type="ARBA" id="ARBA00023136"/>
    </source>
</evidence>
<dbReference type="Gene3D" id="4.10.900.10">
    <property type="entry name" value="TCF3-CBD (Catenin binding domain)"/>
    <property type="match status" value="1"/>
</dbReference>
<dbReference type="Gene3D" id="2.60.40.60">
    <property type="entry name" value="Cadherins"/>
    <property type="match status" value="5"/>
</dbReference>
<dbReference type="FunFam" id="2.60.40.60:FF:000011">
    <property type="entry name" value="Cadherin 1"/>
    <property type="match status" value="1"/>
</dbReference>
<reference evidence="20" key="1">
    <citation type="journal article" date="2023" name="Science">
        <title>Genome structures resolve the early diversification of teleost fishes.</title>
        <authorList>
            <person name="Parey E."/>
            <person name="Louis A."/>
            <person name="Montfort J."/>
            <person name="Bouchez O."/>
            <person name="Roques C."/>
            <person name="Iampietro C."/>
            <person name="Lluch J."/>
            <person name="Castinel A."/>
            <person name="Donnadieu C."/>
            <person name="Desvignes T."/>
            <person name="Floi Bucao C."/>
            <person name="Jouanno E."/>
            <person name="Wen M."/>
            <person name="Mejri S."/>
            <person name="Dirks R."/>
            <person name="Jansen H."/>
            <person name="Henkel C."/>
            <person name="Chen W.J."/>
            <person name="Zahm M."/>
            <person name="Cabau C."/>
            <person name="Klopp C."/>
            <person name="Thompson A.W."/>
            <person name="Robinson-Rechavi M."/>
            <person name="Braasch I."/>
            <person name="Lecointre G."/>
            <person name="Bobe J."/>
            <person name="Postlethwait J.H."/>
            <person name="Berthelot C."/>
            <person name="Roest Crollius H."/>
            <person name="Guiguen Y."/>
        </authorList>
    </citation>
    <scope>NUCLEOTIDE SEQUENCE</scope>
    <source>
        <strain evidence="20">NC1722</strain>
    </source>
</reference>
<evidence type="ECO:0000256" key="13">
    <source>
        <dbReference type="ARBA" id="ARBA00023180"/>
    </source>
</evidence>
<evidence type="ECO:0000256" key="9">
    <source>
        <dbReference type="ARBA" id="ARBA00022837"/>
    </source>
</evidence>
<dbReference type="GO" id="GO:0005737">
    <property type="term" value="C:cytoplasm"/>
    <property type="evidence" value="ECO:0007669"/>
    <property type="project" value="UniProtKB-SubCell"/>
</dbReference>
<dbReference type="FunFam" id="2.60.40.60:FF:000019">
    <property type="entry name" value="Cadherin 2"/>
    <property type="match status" value="1"/>
</dbReference>
<keyword evidence="6" id="KW-0479">Metal-binding</keyword>
<dbReference type="GO" id="GO:0007043">
    <property type="term" value="P:cell-cell junction assembly"/>
    <property type="evidence" value="ECO:0007669"/>
    <property type="project" value="TreeGrafter"/>
</dbReference>
<evidence type="ECO:0000256" key="4">
    <source>
        <dbReference type="ARBA" id="ARBA00022490"/>
    </source>
</evidence>
<dbReference type="GO" id="GO:0044331">
    <property type="term" value="P:cell-cell adhesion mediated by cadherin"/>
    <property type="evidence" value="ECO:0007669"/>
    <property type="project" value="TreeGrafter"/>
</dbReference>
<evidence type="ECO:0000256" key="5">
    <source>
        <dbReference type="ARBA" id="ARBA00022692"/>
    </source>
</evidence>
<proteinExistence type="predicted"/>
<evidence type="ECO:0000256" key="11">
    <source>
        <dbReference type="ARBA" id="ARBA00022989"/>
    </source>
</evidence>
<evidence type="ECO:0000256" key="14">
    <source>
        <dbReference type="PROSITE-ProRule" id="PRU00043"/>
    </source>
</evidence>
<evidence type="ECO:0000256" key="6">
    <source>
        <dbReference type="ARBA" id="ARBA00022723"/>
    </source>
</evidence>
<dbReference type="GO" id="GO:0060027">
    <property type="term" value="P:convergent extension involved in gastrulation"/>
    <property type="evidence" value="ECO:0007669"/>
    <property type="project" value="UniProtKB-ARBA"/>
</dbReference>
<gene>
    <name evidence="20" type="ORF">AAFF_G00240310</name>
</gene>
<dbReference type="InterPro" id="IPR039808">
    <property type="entry name" value="Cadherin"/>
</dbReference>
<feature type="domain" description="Cadherin" evidence="19">
    <location>
        <begin position="149"/>
        <end position="262"/>
    </location>
</feature>
<dbReference type="GO" id="GO:0005509">
    <property type="term" value="F:calcium ion binding"/>
    <property type="evidence" value="ECO:0007669"/>
    <property type="project" value="UniProtKB-UniRule"/>
</dbReference>